<name>A0A975L8G4_9ACTN</name>
<dbReference type="PANTHER" id="PTHR11085">
    <property type="entry name" value="NAD-DEPENDENT PROTEIN DEACYLASE SIRTUIN-5, MITOCHONDRIAL-RELATED"/>
    <property type="match status" value="1"/>
</dbReference>
<keyword evidence="8" id="KW-1185">Reference proteome</keyword>
<accession>A0A975L8G4</accession>
<dbReference type="Gene3D" id="3.40.50.1220">
    <property type="entry name" value="TPP-binding domain"/>
    <property type="match status" value="1"/>
</dbReference>
<dbReference type="Proteomes" id="UP000682416">
    <property type="component" value="Chromosome"/>
</dbReference>
<evidence type="ECO:0000256" key="5">
    <source>
        <dbReference type="SAM" id="MobiDB-lite"/>
    </source>
</evidence>
<evidence type="ECO:0000313" key="7">
    <source>
        <dbReference type="EMBL" id="QVJ00481.1"/>
    </source>
</evidence>
<dbReference type="GO" id="GO:0046872">
    <property type="term" value="F:metal ion binding"/>
    <property type="evidence" value="ECO:0007669"/>
    <property type="project" value="UniProtKB-KW"/>
</dbReference>
<feature type="domain" description="Deacetylase sirtuin-type" evidence="6">
    <location>
        <begin position="10"/>
        <end position="265"/>
    </location>
</feature>
<dbReference type="SUPFAM" id="SSF52467">
    <property type="entry name" value="DHS-like NAD/FAD-binding domain"/>
    <property type="match status" value="1"/>
</dbReference>
<protein>
    <recommendedName>
        <fullName evidence="1">protein acetyllysine N-acetyltransferase</fullName>
        <ecNumber evidence="1">2.3.1.286</ecNumber>
    </recommendedName>
</protein>
<dbReference type="Pfam" id="PF02146">
    <property type="entry name" value="SIR2"/>
    <property type="match status" value="1"/>
</dbReference>
<dbReference type="InterPro" id="IPR026591">
    <property type="entry name" value="Sirtuin_cat_small_dom_sf"/>
</dbReference>
<dbReference type="AlphaFoldDB" id="A0A975L8G4"/>
<keyword evidence="2" id="KW-0808">Transferase</keyword>
<dbReference type="Gene3D" id="3.30.1600.10">
    <property type="entry name" value="SIR2/SIRT2 'Small Domain"/>
    <property type="match status" value="1"/>
</dbReference>
<proteinExistence type="predicted"/>
<organism evidence="7 8">
    <name type="scientific">Nocardiopsis eucommiae</name>
    <dbReference type="NCBI Taxonomy" id="2831970"/>
    <lineage>
        <taxon>Bacteria</taxon>
        <taxon>Bacillati</taxon>
        <taxon>Actinomycetota</taxon>
        <taxon>Actinomycetes</taxon>
        <taxon>Streptosporangiales</taxon>
        <taxon>Nocardiopsidaceae</taxon>
        <taxon>Nocardiopsis</taxon>
    </lineage>
</organism>
<dbReference type="InterPro" id="IPR026590">
    <property type="entry name" value="Ssirtuin_cat_dom"/>
</dbReference>
<reference evidence="7" key="1">
    <citation type="submission" date="2021-05" db="EMBL/GenBank/DDBJ databases">
        <authorList>
            <person name="Kaiqin L."/>
            <person name="Jian G."/>
        </authorList>
    </citation>
    <scope>NUCLEOTIDE SEQUENCE</scope>
    <source>
        <strain evidence="7">HDS5</strain>
    </source>
</reference>
<keyword evidence="3" id="KW-0520">NAD</keyword>
<dbReference type="CDD" id="cd01407">
    <property type="entry name" value="SIR2-fam"/>
    <property type="match status" value="1"/>
</dbReference>
<dbReference type="PANTHER" id="PTHR11085:SF4">
    <property type="entry name" value="NAD-DEPENDENT PROTEIN DEACYLASE"/>
    <property type="match status" value="1"/>
</dbReference>
<evidence type="ECO:0000256" key="3">
    <source>
        <dbReference type="ARBA" id="ARBA00023027"/>
    </source>
</evidence>
<evidence type="ECO:0000256" key="4">
    <source>
        <dbReference type="PROSITE-ProRule" id="PRU00236"/>
    </source>
</evidence>
<dbReference type="KEGG" id="nec:KGD82_17315"/>
<evidence type="ECO:0000256" key="1">
    <source>
        <dbReference type="ARBA" id="ARBA00012928"/>
    </source>
</evidence>
<feature type="region of interest" description="Disordered" evidence="5">
    <location>
        <begin position="40"/>
        <end position="59"/>
    </location>
</feature>
<feature type="binding site" evidence="4">
    <location>
        <position position="167"/>
    </location>
    <ligand>
        <name>Zn(2+)</name>
        <dbReference type="ChEBI" id="CHEBI:29105"/>
    </ligand>
</feature>
<evidence type="ECO:0000256" key="2">
    <source>
        <dbReference type="ARBA" id="ARBA00022679"/>
    </source>
</evidence>
<feature type="binding site" evidence="4">
    <location>
        <position position="170"/>
    </location>
    <ligand>
        <name>Zn(2+)</name>
        <dbReference type="ChEBI" id="CHEBI:29105"/>
    </ligand>
</feature>
<evidence type="ECO:0000259" key="6">
    <source>
        <dbReference type="PROSITE" id="PS50305"/>
    </source>
</evidence>
<dbReference type="InterPro" id="IPR029035">
    <property type="entry name" value="DHS-like_NAD/FAD-binding_dom"/>
</dbReference>
<dbReference type="InterPro" id="IPR050134">
    <property type="entry name" value="NAD-dep_sirtuin_deacylases"/>
</dbReference>
<dbReference type="GO" id="GO:0070403">
    <property type="term" value="F:NAD+ binding"/>
    <property type="evidence" value="ECO:0007669"/>
    <property type="project" value="InterPro"/>
</dbReference>
<feature type="active site" description="Proton acceptor" evidence="4">
    <location>
        <position position="135"/>
    </location>
</feature>
<dbReference type="EMBL" id="CP074402">
    <property type="protein sequence ID" value="QVJ00481.1"/>
    <property type="molecule type" value="Genomic_DNA"/>
</dbReference>
<feature type="binding site" evidence="4">
    <location>
        <position position="146"/>
    </location>
    <ligand>
        <name>Zn(2+)</name>
        <dbReference type="ChEBI" id="CHEBI:29105"/>
    </ligand>
</feature>
<sequence>MASMTDDTTPFADPDGFEHAADLLASARRVTVLTGAGVSTDSGIPDFRGPQGLWTTDPDAEAMSDIDSYMGDVDVRRRTWLARRSHQVWKAEPNAAHRALADLAAAGRLHALVTQNIDGLHQRAGVPEDEVIEVHGTMLRVMCMTCGLRTPSPEVLDRLDEESDPRCPVCGGIQKTDTISFGQRLDPEVIERAAQAARECDVFVAIGTSLTVHPVAGLCDVAMMGRAALLVVNAEPTPYDDYASAVLHDPIGDVVPALVRRALAD</sequence>
<evidence type="ECO:0000313" key="8">
    <source>
        <dbReference type="Proteomes" id="UP000682416"/>
    </source>
</evidence>
<keyword evidence="4" id="KW-0862">Zinc</keyword>
<dbReference type="EC" id="2.3.1.286" evidence="1"/>
<keyword evidence="4" id="KW-0479">Metal-binding</keyword>
<dbReference type="InterPro" id="IPR003000">
    <property type="entry name" value="Sirtuin"/>
</dbReference>
<gene>
    <name evidence="7" type="ORF">KGD82_17315</name>
</gene>
<dbReference type="PROSITE" id="PS50305">
    <property type="entry name" value="SIRTUIN"/>
    <property type="match status" value="1"/>
</dbReference>
<feature type="binding site" evidence="4">
    <location>
        <position position="143"/>
    </location>
    <ligand>
        <name>Zn(2+)</name>
        <dbReference type="ChEBI" id="CHEBI:29105"/>
    </ligand>
</feature>
<dbReference type="GO" id="GO:0017136">
    <property type="term" value="F:histone deacetylase activity, NAD-dependent"/>
    <property type="evidence" value="ECO:0007669"/>
    <property type="project" value="TreeGrafter"/>
</dbReference>